<dbReference type="AlphaFoldDB" id="A0A9X2MK22"/>
<proteinExistence type="predicted"/>
<reference evidence="1" key="1">
    <citation type="submission" date="2022-07" db="EMBL/GenBank/DDBJ databases">
        <title>Enhanced cultured diversity of the mouse gut microbiota enables custom-made synthetic communities.</title>
        <authorList>
            <person name="Afrizal A."/>
        </authorList>
    </citation>
    <scope>NUCLEOTIDE SEQUENCE</scope>
    <source>
        <strain evidence="1">DSM 29482</strain>
    </source>
</reference>
<gene>
    <name evidence="1" type="ORF">NSA23_10840</name>
</gene>
<dbReference type="EMBL" id="JANJZL010000007">
    <property type="protein sequence ID" value="MCR2044607.1"/>
    <property type="molecule type" value="Genomic_DNA"/>
</dbReference>
<comment type="caution">
    <text evidence="1">The sequence shown here is derived from an EMBL/GenBank/DDBJ whole genome shotgun (WGS) entry which is preliminary data.</text>
</comment>
<dbReference type="Proteomes" id="UP001142078">
    <property type="component" value="Unassembled WGS sequence"/>
</dbReference>
<organism evidence="1 2">
    <name type="scientific">Anaerosalibacter massiliensis</name>
    <dbReference type="NCBI Taxonomy" id="1347392"/>
    <lineage>
        <taxon>Bacteria</taxon>
        <taxon>Bacillati</taxon>
        <taxon>Bacillota</taxon>
        <taxon>Tissierellia</taxon>
        <taxon>Tissierellales</taxon>
        <taxon>Sporanaerobacteraceae</taxon>
        <taxon>Anaerosalibacter</taxon>
    </lineage>
</organism>
<name>A0A9X2MK22_9FIRM</name>
<sequence length="157" mass="17389">MIFSPFVSGAAGNASATFTENVIENIFGRKSYSGAEVAKATIIDGIYGGAFAYAGEKVKSLELIKKHKKTPIVGDVLTKVDRKFASYKAQITKWERKQIKNIYKNTIINGFMYEIYSDGIETSIEMVGKSAYDNIKSSIREQENRAKVGKTITQSPQ</sequence>
<protein>
    <submittedName>
        <fullName evidence="1">Uncharacterized protein</fullName>
    </submittedName>
</protein>
<keyword evidence="2" id="KW-1185">Reference proteome</keyword>
<evidence type="ECO:0000313" key="1">
    <source>
        <dbReference type="EMBL" id="MCR2044607.1"/>
    </source>
</evidence>
<accession>A0A9X2MK22</accession>
<dbReference type="RefSeq" id="WP_257490540.1">
    <property type="nucleotide sequence ID" value="NZ_JANJZL010000007.1"/>
</dbReference>
<evidence type="ECO:0000313" key="2">
    <source>
        <dbReference type="Proteomes" id="UP001142078"/>
    </source>
</evidence>